<name>F7XP90_METZD</name>
<dbReference type="InterPro" id="IPR011576">
    <property type="entry name" value="Pyridox_Oxase_N"/>
</dbReference>
<evidence type="ECO:0000259" key="1">
    <source>
        <dbReference type="Pfam" id="PF01243"/>
    </source>
</evidence>
<dbReference type="Pfam" id="PF01243">
    <property type="entry name" value="PNPOx_N"/>
    <property type="match status" value="1"/>
</dbReference>
<dbReference type="EMBL" id="CP002101">
    <property type="protein sequence ID" value="AEH61387.1"/>
    <property type="molecule type" value="Genomic_DNA"/>
</dbReference>
<protein>
    <submittedName>
        <fullName evidence="2">Pyridoxamine 5'-phosphate oxidase-related FMN-binding protein</fullName>
    </submittedName>
</protein>
<dbReference type="HOGENOM" id="CLU_118461_1_0_2"/>
<reference evidence="2 3" key="1">
    <citation type="submission" date="2010-07" db="EMBL/GenBank/DDBJ databases">
        <title>The complete genome of Methanosalsum zhilinae DSM 4017.</title>
        <authorList>
            <consortium name="US DOE Joint Genome Institute (JGI-PGF)"/>
            <person name="Lucas S."/>
            <person name="Copeland A."/>
            <person name="Lapidus A."/>
            <person name="Glavina del Rio T."/>
            <person name="Dalin E."/>
            <person name="Tice H."/>
            <person name="Bruce D."/>
            <person name="Goodwin L."/>
            <person name="Pitluck S."/>
            <person name="Kyrpides N."/>
            <person name="Mavromatis K."/>
            <person name="Ovchinnikova G."/>
            <person name="Daligault H."/>
            <person name="Detter J.C."/>
            <person name="Han C."/>
            <person name="Tapia R."/>
            <person name="Larimer F."/>
            <person name="Land M."/>
            <person name="Hauser L."/>
            <person name="Markowitz V."/>
            <person name="Cheng J.-F."/>
            <person name="Hugenholtz P."/>
            <person name="Woyke T."/>
            <person name="Wu D."/>
            <person name="Spring S."/>
            <person name="Schueler E."/>
            <person name="Brambilla E."/>
            <person name="Klenk H.-P."/>
            <person name="Eisen J.A."/>
        </authorList>
    </citation>
    <scope>NUCLEOTIDE SEQUENCE [LARGE SCALE GENOMIC DNA]</scope>
    <source>
        <strain evidence="3">DSM 4017 / NBRC 107636 / OCM 62 / WeN5</strain>
    </source>
</reference>
<organism evidence="2 3">
    <name type="scientific">Methanosalsum zhilinae (strain DSM 4017 / NBRC 107636 / OCM 62 / WeN5)</name>
    <name type="common">Methanohalophilus zhilinae</name>
    <dbReference type="NCBI Taxonomy" id="679901"/>
    <lineage>
        <taxon>Archaea</taxon>
        <taxon>Methanobacteriati</taxon>
        <taxon>Methanobacteriota</taxon>
        <taxon>Stenosarchaea group</taxon>
        <taxon>Methanomicrobia</taxon>
        <taxon>Methanosarcinales</taxon>
        <taxon>Methanosarcinaceae</taxon>
        <taxon>Methanosalsum</taxon>
    </lineage>
</organism>
<dbReference type="RefSeq" id="WP_013898823.1">
    <property type="nucleotide sequence ID" value="NC_015676.1"/>
</dbReference>
<dbReference type="Proteomes" id="UP000006622">
    <property type="component" value="Chromosome"/>
</dbReference>
<dbReference type="GeneID" id="10823186"/>
<dbReference type="SUPFAM" id="SSF50475">
    <property type="entry name" value="FMN-binding split barrel"/>
    <property type="match status" value="1"/>
</dbReference>
<proteinExistence type="predicted"/>
<dbReference type="InterPro" id="IPR012349">
    <property type="entry name" value="Split_barrel_FMN-bd"/>
</dbReference>
<evidence type="ECO:0000313" key="2">
    <source>
        <dbReference type="EMBL" id="AEH61387.1"/>
    </source>
</evidence>
<dbReference type="Gene3D" id="2.30.110.10">
    <property type="entry name" value="Electron Transport, Fmn-binding Protein, Chain A"/>
    <property type="match status" value="1"/>
</dbReference>
<keyword evidence="3" id="KW-1185">Reference proteome</keyword>
<dbReference type="PANTHER" id="PTHR40660:SF1">
    <property type="entry name" value="5'-PHOSPHATE OXIDASE PUTATIVE DOMAIN-CONTAINING PROTEIN-RELATED"/>
    <property type="match status" value="1"/>
</dbReference>
<evidence type="ECO:0000313" key="3">
    <source>
        <dbReference type="Proteomes" id="UP000006622"/>
    </source>
</evidence>
<feature type="domain" description="Pyridoxamine 5'-phosphate oxidase N-terminal" evidence="1">
    <location>
        <begin position="4"/>
        <end position="122"/>
    </location>
</feature>
<accession>F7XP90</accession>
<gene>
    <name evidence="2" type="ordered locus">Mzhil_1548</name>
</gene>
<sequence length="134" mass="14737">MVKMPDEVIQTLKKQNPVPVATASQNGIPNVALVGFLKVMNEETIMIADNFFNKTETNLKENPEIAIVAYDGYTKKSYQIKGHTEIKTSGPEYTAMVEWVNSVMPDMPKKAAVIVHVDGVYNSQPGPDAGKKIV</sequence>
<dbReference type="KEGG" id="mzh:Mzhil_1548"/>
<dbReference type="OrthoDB" id="11359at2157"/>
<dbReference type="PANTHER" id="PTHR40660">
    <property type="entry name" value="5'-PHOSPHATE OXIDASE PUTATIVE DOMAIN-CONTAINING PROTEIN-RELATED"/>
    <property type="match status" value="1"/>
</dbReference>
<dbReference type="AlphaFoldDB" id="F7XP90"/>
<dbReference type="STRING" id="679901.Mzhil_1548"/>